<dbReference type="InterPro" id="IPR004485">
    <property type="entry name" value="Cobalamin_biosynth_CobD/CbiB"/>
</dbReference>
<name>A0A0C5V1L3_9GAMM</name>
<dbReference type="RefSeq" id="WP_044616226.1">
    <property type="nucleotide sequence ID" value="NZ_CP007142.1"/>
</dbReference>
<dbReference type="Proteomes" id="UP000032266">
    <property type="component" value="Chromosome"/>
</dbReference>
<keyword evidence="7 9" id="KW-1133">Transmembrane helix</keyword>
<feature type="transmembrane region" description="Helical" evidence="9">
    <location>
        <begin position="147"/>
        <end position="168"/>
    </location>
</feature>
<keyword evidence="8 9" id="KW-0472">Membrane</keyword>
<accession>A0A0C5V1L3</accession>
<evidence type="ECO:0000256" key="4">
    <source>
        <dbReference type="ARBA" id="ARBA00022475"/>
    </source>
</evidence>
<dbReference type="GO" id="GO:0009236">
    <property type="term" value="P:cobalamin biosynthetic process"/>
    <property type="evidence" value="ECO:0007669"/>
    <property type="project" value="UniProtKB-UniRule"/>
</dbReference>
<evidence type="ECO:0000256" key="9">
    <source>
        <dbReference type="HAMAP-Rule" id="MF_00024"/>
    </source>
</evidence>
<keyword evidence="6 9" id="KW-0812">Transmembrane</keyword>
<dbReference type="GO" id="GO:0015420">
    <property type="term" value="F:ABC-type vitamin B12 transporter activity"/>
    <property type="evidence" value="ECO:0007669"/>
    <property type="project" value="UniProtKB-UniRule"/>
</dbReference>
<evidence type="ECO:0000256" key="3">
    <source>
        <dbReference type="ARBA" id="ARBA00006263"/>
    </source>
</evidence>
<dbReference type="HAMAP" id="MF_00024">
    <property type="entry name" value="CobD_CbiB"/>
    <property type="match status" value="1"/>
</dbReference>
<evidence type="ECO:0000313" key="11">
    <source>
        <dbReference type="Proteomes" id="UP000032266"/>
    </source>
</evidence>
<gene>
    <name evidence="9" type="primary">cobD</name>
    <name evidence="10" type="ORF">YC6258_01387</name>
</gene>
<dbReference type="STRING" id="1445510.YC6258_01387"/>
<comment type="subcellular location">
    <subcellularLocation>
        <location evidence="1 9">Cell membrane</location>
        <topology evidence="1 9">Multi-pass membrane protein</topology>
    </subcellularLocation>
</comment>
<organism evidence="10 11">
    <name type="scientific">Gynuella sunshinyii YC6258</name>
    <dbReference type="NCBI Taxonomy" id="1445510"/>
    <lineage>
        <taxon>Bacteria</taxon>
        <taxon>Pseudomonadati</taxon>
        <taxon>Pseudomonadota</taxon>
        <taxon>Gammaproteobacteria</taxon>
        <taxon>Oceanospirillales</taxon>
        <taxon>Saccharospirillaceae</taxon>
        <taxon>Gynuella</taxon>
    </lineage>
</organism>
<evidence type="ECO:0000256" key="5">
    <source>
        <dbReference type="ARBA" id="ARBA00022573"/>
    </source>
</evidence>
<evidence type="ECO:0000313" key="10">
    <source>
        <dbReference type="EMBL" id="AJQ93435.1"/>
    </source>
</evidence>
<comment type="function">
    <text evidence="9">Converts cobyric acid to cobinamide by the addition of aminopropanol on the F carboxylic group.</text>
</comment>
<reference evidence="10 11" key="1">
    <citation type="submission" date="2014-01" db="EMBL/GenBank/DDBJ databases">
        <title>Full genme sequencing of cellulolytic bacterium Gynuella sunshinyii YC6258T gen. nov., sp. nov.</title>
        <authorList>
            <person name="Khan H."/>
            <person name="Chung E.J."/>
            <person name="Chung Y.R."/>
        </authorList>
    </citation>
    <scope>NUCLEOTIDE SEQUENCE [LARGE SCALE GENOMIC DNA]</scope>
    <source>
        <strain evidence="10 11">YC6258</strain>
    </source>
</reference>
<feature type="transmembrane region" description="Helical" evidence="9">
    <location>
        <begin position="281"/>
        <end position="298"/>
    </location>
</feature>
<keyword evidence="4 9" id="KW-1003">Cell membrane</keyword>
<comment type="similarity">
    <text evidence="3 9">Belongs to the CobD/CbiB family.</text>
</comment>
<evidence type="ECO:0000256" key="8">
    <source>
        <dbReference type="ARBA" id="ARBA00023136"/>
    </source>
</evidence>
<evidence type="ECO:0000256" key="1">
    <source>
        <dbReference type="ARBA" id="ARBA00004651"/>
    </source>
</evidence>
<dbReference type="GO" id="GO:0048472">
    <property type="term" value="F:threonine-phosphate decarboxylase activity"/>
    <property type="evidence" value="ECO:0007669"/>
    <property type="project" value="InterPro"/>
</dbReference>
<dbReference type="NCBIfam" id="TIGR00380">
    <property type="entry name" value="cobal_cbiB"/>
    <property type="match status" value="1"/>
</dbReference>
<evidence type="ECO:0000256" key="6">
    <source>
        <dbReference type="ARBA" id="ARBA00022692"/>
    </source>
</evidence>
<comment type="pathway">
    <text evidence="2 9">Cofactor biosynthesis; adenosylcobalamin biosynthesis.</text>
</comment>
<dbReference type="PATRIC" id="fig|1445510.3.peg.1360"/>
<dbReference type="Pfam" id="PF03186">
    <property type="entry name" value="CobD_Cbib"/>
    <property type="match status" value="1"/>
</dbReference>
<dbReference type="PANTHER" id="PTHR34308:SF1">
    <property type="entry name" value="COBALAMIN BIOSYNTHESIS PROTEIN CBIB"/>
    <property type="match status" value="1"/>
</dbReference>
<keyword evidence="11" id="KW-1185">Reference proteome</keyword>
<dbReference type="UniPathway" id="UPA00148"/>
<dbReference type="PANTHER" id="PTHR34308">
    <property type="entry name" value="COBALAMIN BIOSYNTHESIS PROTEIN CBIB"/>
    <property type="match status" value="1"/>
</dbReference>
<evidence type="ECO:0000256" key="2">
    <source>
        <dbReference type="ARBA" id="ARBA00004953"/>
    </source>
</evidence>
<dbReference type="EMBL" id="CP007142">
    <property type="protein sequence ID" value="AJQ93435.1"/>
    <property type="molecule type" value="Genomic_DNA"/>
</dbReference>
<dbReference type="AlphaFoldDB" id="A0A0C5V1L3"/>
<dbReference type="OrthoDB" id="9811967at2"/>
<evidence type="ECO:0000256" key="7">
    <source>
        <dbReference type="ARBA" id="ARBA00022989"/>
    </source>
</evidence>
<dbReference type="KEGG" id="gsn:YC6258_01387"/>
<feature type="transmembrane region" description="Helical" evidence="9">
    <location>
        <begin position="54"/>
        <end position="87"/>
    </location>
</feature>
<keyword evidence="5 9" id="KW-0169">Cobalamin biosynthesis</keyword>
<sequence>MSLTIVIALLIDQLLGEPRCFHPLVGFGRWVTWVETRLYGTGSSPLRARLTGVLAWMVAVLPIALLAFVLAQWLGMVMDILLLYLAIGRKSLCQHGRWVVDAIRAGDLARVRYQTSMIVSRECAHLDQAGCARATVESVLENGSDSIFAAIFWFLLAGVPGVVVYRLANTLDAMWGYKNDRYRYFGWFSARMDDVLNYVPARLCAVCYCLAGNARAGFASWCRYARLLSSPNGGPVMSAGAGALDVCLGGPAIYHGVTVEKPWYGGTQPADERQILNAIKLLDRALLIFVAAALGLLLPF</sequence>
<comment type="caution">
    <text evidence="9">Lacks conserved residue(s) required for the propagation of feature annotation.</text>
</comment>
<protein>
    <recommendedName>
        <fullName evidence="9">Cobalamin biosynthesis protein CobD</fullName>
    </recommendedName>
</protein>
<dbReference type="HOGENOM" id="CLU_054212_1_0_6"/>
<proteinExistence type="inferred from homology"/>
<dbReference type="GO" id="GO:0005886">
    <property type="term" value="C:plasma membrane"/>
    <property type="evidence" value="ECO:0007669"/>
    <property type="project" value="UniProtKB-SubCell"/>
</dbReference>